<feature type="region of interest" description="Disordered" evidence="1">
    <location>
        <begin position="131"/>
        <end position="156"/>
    </location>
</feature>
<dbReference type="InterPro" id="IPR032710">
    <property type="entry name" value="NTF2-like_dom_sf"/>
</dbReference>
<evidence type="ECO:0000259" key="3">
    <source>
        <dbReference type="SMART" id="SM00978"/>
    </source>
</evidence>
<dbReference type="RefSeq" id="WP_379769017.1">
    <property type="nucleotide sequence ID" value="NZ_JBHSJF010000001.1"/>
</dbReference>
<dbReference type="Pfam" id="PF04280">
    <property type="entry name" value="Tim44"/>
    <property type="match status" value="1"/>
</dbReference>
<dbReference type="InterPro" id="IPR007379">
    <property type="entry name" value="Tim44-like_dom"/>
</dbReference>
<dbReference type="SMART" id="SM00978">
    <property type="entry name" value="Tim44"/>
    <property type="match status" value="1"/>
</dbReference>
<name>A0ABV9YWG2_9HYPH</name>
<dbReference type="Gene3D" id="3.10.450.240">
    <property type="match status" value="1"/>
</dbReference>
<comment type="caution">
    <text evidence="4">The sequence shown here is derived from an EMBL/GenBank/DDBJ whole genome shotgun (WGS) entry which is preliminary data.</text>
</comment>
<sequence length="302" mass="32468">MSLIAMDHADARRSGSFGSRGTRTFQAPAPTQTAPTTAPIERSMSPRTQTNNPAAMNQPAAANAQRPGGMFGGGFAGSMMRGLLIGGVIGLLLGHGFGGLAGMLGLILQIGLAMIVATLIMRWLANRQSRPAEASARSPQPATATGPQHSAYEYNGAGSSAPMGSGFASEAQVEQADLDRFEQMLNEVQSAYSREDYAALRSRTTPEVMSYMAEELGQNATSGVRNEVSDIKLLQGDVSETWREGDDQYATVAMRYESRDVMRDRTTNDVVSGDMDLTEATELWTFVRSRNSDWKLSAIQEV</sequence>
<evidence type="ECO:0000313" key="5">
    <source>
        <dbReference type="Proteomes" id="UP001595796"/>
    </source>
</evidence>
<feature type="domain" description="Tim44-like" evidence="3">
    <location>
        <begin position="163"/>
        <end position="301"/>
    </location>
</feature>
<feature type="transmembrane region" description="Helical" evidence="2">
    <location>
        <begin position="82"/>
        <end position="100"/>
    </location>
</feature>
<keyword evidence="2" id="KW-0472">Membrane</keyword>
<feature type="compositionally biased region" description="Polar residues" evidence="1">
    <location>
        <begin position="137"/>
        <end position="148"/>
    </location>
</feature>
<keyword evidence="5" id="KW-1185">Reference proteome</keyword>
<keyword evidence="2" id="KW-1133">Transmembrane helix</keyword>
<dbReference type="SUPFAM" id="SSF54427">
    <property type="entry name" value="NTF2-like"/>
    <property type="match status" value="1"/>
</dbReference>
<feature type="transmembrane region" description="Helical" evidence="2">
    <location>
        <begin position="106"/>
        <end position="125"/>
    </location>
</feature>
<evidence type="ECO:0000256" key="1">
    <source>
        <dbReference type="SAM" id="MobiDB-lite"/>
    </source>
</evidence>
<dbReference type="EMBL" id="JBHSJF010000001">
    <property type="protein sequence ID" value="MFC5066564.1"/>
    <property type="molecule type" value="Genomic_DNA"/>
</dbReference>
<feature type="compositionally biased region" description="Low complexity" evidence="1">
    <location>
        <begin position="14"/>
        <end position="39"/>
    </location>
</feature>
<protein>
    <submittedName>
        <fullName evidence="4">Tim44-like domain-containing protein</fullName>
    </submittedName>
</protein>
<evidence type="ECO:0000256" key="2">
    <source>
        <dbReference type="SAM" id="Phobius"/>
    </source>
</evidence>
<dbReference type="PANTHER" id="PTHR41542">
    <property type="entry name" value="BLL5807 PROTEIN"/>
    <property type="match status" value="1"/>
</dbReference>
<dbReference type="PANTHER" id="PTHR41542:SF1">
    <property type="entry name" value="BLL5807 PROTEIN"/>
    <property type="match status" value="1"/>
</dbReference>
<accession>A0ABV9YWG2</accession>
<organism evidence="4 5">
    <name type="scientific">Flaviflagellibacter deserti</name>
    <dbReference type="NCBI Taxonomy" id="2267266"/>
    <lineage>
        <taxon>Bacteria</taxon>
        <taxon>Pseudomonadati</taxon>
        <taxon>Pseudomonadota</taxon>
        <taxon>Alphaproteobacteria</taxon>
        <taxon>Hyphomicrobiales</taxon>
        <taxon>Flaviflagellibacter</taxon>
    </lineage>
</organism>
<dbReference type="Proteomes" id="UP001595796">
    <property type="component" value="Unassembled WGS sequence"/>
</dbReference>
<feature type="region of interest" description="Disordered" evidence="1">
    <location>
        <begin position="1"/>
        <end position="60"/>
    </location>
</feature>
<proteinExistence type="predicted"/>
<reference evidence="5" key="1">
    <citation type="journal article" date="2019" name="Int. J. Syst. Evol. Microbiol.">
        <title>The Global Catalogue of Microorganisms (GCM) 10K type strain sequencing project: providing services to taxonomists for standard genome sequencing and annotation.</title>
        <authorList>
            <consortium name="The Broad Institute Genomics Platform"/>
            <consortium name="The Broad Institute Genome Sequencing Center for Infectious Disease"/>
            <person name="Wu L."/>
            <person name="Ma J."/>
        </authorList>
    </citation>
    <scope>NUCLEOTIDE SEQUENCE [LARGE SCALE GENOMIC DNA]</scope>
    <source>
        <strain evidence="5">CGMCC 1.16444</strain>
    </source>
</reference>
<feature type="compositionally biased region" description="Low complexity" evidence="1">
    <location>
        <begin position="51"/>
        <end position="60"/>
    </location>
</feature>
<evidence type="ECO:0000313" key="4">
    <source>
        <dbReference type="EMBL" id="MFC5066564.1"/>
    </source>
</evidence>
<gene>
    <name evidence="4" type="ORF">ACFPFW_00875</name>
</gene>
<keyword evidence="2" id="KW-0812">Transmembrane</keyword>